<dbReference type="SUPFAM" id="SSF47240">
    <property type="entry name" value="Ferritin-like"/>
    <property type="match status" value="1"/>
</dbReference>
<sequence length="145" mass="16425">MSKDLHSILNQQVANLLVIYTKLHHYHWYVTGDMFLELHEKFENLYNTTASYYDAMAERLLMIGGKPVSSLKGSLEIATIKEEYTIPPSKEMLHSVVHDLNILVESLSQAVDYANKANDDVTADLCVGASRDLQKEVWLLKSLLA</sequence>
<dbReference type="Pfam" id="PF00210">
    <property type="entry name" value="Ferritin"/>
    <property type="match status" value="1"/>
</dbReference>
<dbReference type="PROSITE" id="PS00819">
    <property type="entry name" value="DPS_2"/>
    <property type="match status" value="1"/>
</dbReference>
<protein>
    <submittedName>
        <fullName evidence="4">DNA starvation/stationary phase protection protein</fullName>
    </submittedName>
</protein>
<dbReference type="AlphaFoldDB" id="A0A968GB37"/>
<dbReference type="Proteomes" id="UP000752013">
    <property type="component" value="Unassembled WGS sequence"/>
</dbReference>
<dbReference type="InterPro" id="IPR009078">
    <property type="entry name" value="Ferritin-like_SF"/>
</dbReference>
<feature type="domain" description="Ferritin/DPS" evidence="3">
    <location>
        <begin position="8"/>
        <end position="144"/>
    </location>
</feature>
<comment type="caution">
    <text evidence="4">The sequence shown here is derived from an EMBL/GenBank/DDBJ whole genome shotgun (WGS) entry which is preliminary data.</text>
</comment>
<dbReference type="EMBL" id="JAATLK010000001">
    <property type="protein sequence ID" value="NIZ46610.1"/>
    <property type="molecule type" value="Genomic_DNA"/>
</dbReference>
<dbReference type="RefSeq" id="WP_167703064.1">
    <property type="nucleotide sequence ID" value="NZ_CP118168.1"/>
</dbReference>
<dbReference type="InterPro" id="IPR012347">
    <property type="entry name" value="Ferritin-like"/>
</dbReference>
<dbReference type="PIRSF" id="PIRSF005900">
    <property type="entry name" value="Dps"/>
    <property type="match status" value="1"/>
</dbReference>
<evidence type="ECO:0000259" key="3">
    <source>
        <dbReference type="Pfam" id="PF00210"/>
    </source>
</evidence>
<evidence type="ECO:0000313" key="5">
    <source>
        <dbReference type="Proteomes" id="UP000752013"/>
    </source>
</evidence>
<evidence type="ECO:0000313" key="4">
    <source>
        <dbReference type="EMBL" id="NIZ46610.1"/>
    </source>
</evidence>
<evidence type="ECO:0000256" key="1">
    <source>
        <dbReference type="ARBA" id="ARBA00009497"/>
    </source>
</evidence>
<comment type="similarity">
    <text evidence="1 2">Belongs to the Dps family.</text>
</comment>
<name>A0A968GB37_9SPIO</name>
<dbReference type="InterPro" id="IPR023188">
    <property type="entry name" value="DPS_DNA-bd_CS"/>
</dbReference>
<dbReference type="PANTHER" id="PTHR42932">
    <property type="entry name" value="GENERAL STRESS PROTEIN 20U"/>
    <property type="match status" value="1"/>
</dbReference>
<organism evidence="4 5">
    <name type="scientific">Entomospira nematocerorum</name>
    <dbReference type="NCBI Taxonomy" id="2719987"/>
    <lineage>
        <taxon>Bacteria</taxon>
        <taxon>Pseudomonadati</taxon>
        <taxon>Spirochaetota</taxon>
        <taxon>Spirochaetia</taxon>
        <taxon>Spirochaetales</taxon>
        <taxon>Spirochaetaceae</taxon>
        <taxon>Entomospira</taxon>
    </lineage>
</organism>
<dbReference type="PRINTS" id="PR01346">
    <property type="entry name" value="HELNAPAPROT"/>
</dbReference>
<dbReference type="GO" id="GO:0016722">
    <property type="term" value="F:oxidoreductase activity, acting on metal ions"/>
    <property type="evidence" value="ECO:0007669"/>
    <property type="project" value="InterPro"/>
</dbReference>
<dbReference type="PROSITE" id="PS00818">
    <property type="entry name" value="DPS_1"/>
    <property type="match status" value="1"/>
</dbReference>
<proteinExistence type="inferred from homology"/>
<dbReference type="CDD" id="cd01043">
    <property type="entry name" value="DPS"/>
    <property type="match status" value="1"/>
</dbReference>
<gene>
    <name evidence="4" type="ORF">HCT46_01540</name>
</gene>
<accession>A0A968GB37</accession>
<dbReference type="Gene3D" id="1.20.1260.10">
    <property type="match status" value="1"/>
</dbReference>
<dbReference type="InterPro" id="IPR002177">
    <property type="entry name" value="DPS_DNA-bd"/>
</dbReference>
<reference evidence="4" key="1">
    <citation type="submission" date="2020-03" db="EMBL/GenBank/DDBJ databases">
        <title>Spirochaetal bacteria isolated from arthropods constitute a novel genus Entomospira genus novum within the order Spirochaetales.</title>
        <authorList>
            <person name="Grana-Miraglia L."/>
            <person name="Sikutova S."/>
            <person name="Fingerle V."/>
            <person name="Sing A."/>
            <person name="Castillo-Ramirez S."/>
            <person name="Margos G."/>
            <person name="Rudolf I."/>
        </authorList>
    </citation>
    <scope>NUCLEOTIDE SEQUENCE</scope>
    <source>
        <strain evidence="4">BR208</strain>
    </source>
</reference>
<dbReference type="InterPro" id="IPR008331">
    <property type="entry name" value="Ferritin_DPS_dom"/>
</dbReference>
<dbReference type="GO" id="GO:0008199">
    <property type="term" value="F:ferric iron binding"/>
    <property type="evidence" value="ECO:0007669"/>
    <property type="project" value="InterPro"/>
</dbReference>
<dbReference type="PANTHER" id="PTHR42932:SF1">
    <property type="entry name" value="GENERAL STRESS PROTEIN 20U"/>
    <property type="match status" value="1"/>
</dbReference>
<evidence type="ECO:0000256" key="2">
    <source>
        <dbReference type="RuleBase" id="RU003875"/>
    </source>
</evidence>
<keyword evidence="5" id="KW-1185">Reference proteome</keyword>